<dbReference type="CDD" id="cd09826">
    <property type="entry name" value="peroxidasin_like"/>
    <property type="match status" value="1"/>
</dbReference>
<protein>
    <submittedName>
        <fullName evidence="22">Peroxidasin</fullName>
    </submittedName>
</protein>
<evidence type="ECO:0000256" key="1">
    <source>
        <dbReference type="ARBA" id="ARBA00001970"/>
    </source>
</evidence>
<dbReference type="PROSITE" id="PS50292">
    <property type="entry name" value="PEROXIDASE_3"/>
    <property type="match status" value="1"/>
</dbReference>
<evidence type="ECO:0000256" key="20">
    <source>
        <dbReference type="SAM" id="Coils"/>
    </source>
</evidence>
<evidence type="ECO:0000256" key="5">
    <source>
        <dbReference type="ARBA" id="ARBA00022617"/>
    </source>
</evidence>
<dbReference type="SUPFAM" id="SSF48113">
    <property type="entry name" value="Heme-dependent peroxidases"/>
    <property type="match status" value="1"/>
</dbReference>
<dbReference type="Pfam" id="PF07679">
    <property type="entry name" value="I-set"/>
    <property type="match status" value="3"/>
</dbReference>
<reference evidence="22" key="1">
    <citation type="submission" date="2021-07" db="EMBL/GenBank/DDBJ databases">
        <authorList>
            <person name="Catto M.A."/>
            <person name="Jacobson A."/>
            <person name="Kennedy G."/>
            <person name="Labadie P."/>
            <person name="Hunt B.G."/>
            <person name="Srinivasan R."/>
        </authorList>
    </citation>
    <scope>NUCLEOTIDE SEQUENCE</scope>
    <source>
        <strain evidence="22">PL_HMW_Pooled</strain>
        <tissue evidence="22">Head</tissue>
    </source>
</reference>
<dbReference type="PRINTS" id="PR00457">
    <property type="entry name" value="ANPEROXIDASE"/>
</dbReference>
<comment type="catalytic activity">
    <reaction evidence="17">
        <text>hypobromite + L-tyrosyl-[protein] + H(+) = 3-bromo-L-tyrosyl-[protein] + H2O</text>
        <dbReference type="Rhea" id="RHEA:69356"/>
        <dbReference type="Rhea" id="RHEA-COMP:10136"/>
        <dbReference type="Rhea" id="RHEA-COMP:17686"/>
        <dbReference type="ChEBI" id="CHEBI:15377"/>
        <dbReference type="ChEBI" id="CHEBI:15378"/>
        <dbReference type="ChEBI" id="CHEBI:29250"/>
        <dbReference type="ChEBI" id="CHEBI:46858"/>
        <dbReference type="ChEBI" id="CHEBI:183512"/>
    </reaction>
    <physiologicalReaction direction="left-to-right" evidence="17">
        <dbReference type="Rhea" id="RHEA:69357"/>
    </physiologicalReaction>
</comment>
<dbReference type="GO" id="GO:0006979">
    <property type="term" value="P:response to oxidative stress"/>
    <property type="evidence" value="ECO:0007669"/>
    <property type="project" value="InterPro"/>
</dbReference>
<feature type="domain" description="Ig-like" evidence="21">
    <location>
        <begin position="102"/>
        <end position="189"/>
    </location>
</feature>
<proteinExistence type="inferred from homology"/>
<evidence type="ECO:0000256" key="12">
    <source>
        <dbReference type="ARBA" id="ARBA00023319"/>
    </source>
</evidence>
<keyword evidence="11" id="KW-0325">Glycoprotein</keyword>
<dbReference type="FunFam" id="2.60.40.10:FF:000503">
    <property type="entry name" value="Hemicentin 1"/>
    <property type="match status" value="1"/>
</dbReference>
<evidence type="ECO:0000313" key="23">
    <source>
        <dbReference type="Proteomes" id="UP001219518"/>
    </source>
</evidence>
<comment type="subcellular location">
    <subcellularLocation>
        <location evidence="2">Secreted</location>
    </subcellularLocation>
</comment>
<evidence type="ECO:0000256" key="7">
    <source>
        <dbReference type="ARBA" id="ARBA00022729"/>
    </source>
</evidence>
<keyword evidence="20" id="KW-0175">Coiled coil</keyword>
<dbReference type="InterPro" id="IPR013098">
    <property type="entry name" value="Ig_I-set"/>
</dbReference>
<feature type="domain" description="Ig-like" evidence="21">
    <location>
        <begin position="306"/>
        <end position="374"/>
    </location>
</feature>
<evidence type="ECO:0000256" key="2">
    <source>
        <dbReference type="ARBA" id="ARBA00004613"/>
    </source>
</evidence>
<keyword evidence="7" id="KW-0732">Signal</keyword>
<dbReference type="InterPro" id="IPR003598">
    <property type="entry name" value="Ig_sub2"/>
</dbReference>
<feature type="non-terminal residue" evidence="22">
    <location>
        <position position="1240"/>
    </location>
</feature>
<evidence type="ECO:0000256" key="14">
    <source>
        <dbReference type="ARBA" id="ARBA00047610"/>
    </source>
</evidence>
<comment type="catalytic activity">
    <reaction evidence="14">
        <text>L-lysyl-[collagen] + L-methionyl-[collagen] + H2O2 = [collagen]-L-lysyl-N-S-L-methionyl-[collagen] + 2 H2O + H(+)</text>
        <dbReference type="Rhea" id="RHEA:66020"/>
        <dbReference type="Rhea" id="RHEA-COMP:12751"/>
        <dbReference type="Rhea" id="RHEA-COMP:16949"/>
        <dbReference type="Rhea" id="RHEA-COMP:16951"/>
        <dbReference type="ChEBI" id="CHEBI:15377"/>
        <dbReference type="ChEBI" id="CHEBI:15378"/>
        <dbReference type="ChEBI" id="CHEBI:16044"/>
        <dbReference type="ChEBI" id="CHEBI:16240"/>
        <dbReference type="ChEBI" id="CHEBI:29969"/>
        <dbReference type="ChEBI" id="CHEBI:166867"/>
    </reaction>
    <physiologicalReaction direction="left-to-right" evidence="14">
        <dbReference type="Rhea" id="RHEA:66021"/>
    </physiologicalReaction>
</comment>
<dbReference type="InterPro" id="IPR019791">
    <property type="entry name" value="Haem_peroxidase_animal"/>
</dbReference>
<feature type="domain" description="Ig-like" evidence="21">
    <location>
        <begin position="192"/>
        <end position="279"/>
    </location>
</feature>
<dbReference type="SMART" id="SM00408">
    <property type="entry name" value="IGc2"/>
    <property type="match status" value="4"/>
</dbReference>
<evidence type="ECO:0000256" key="8">
    <source>
        <dbReference type="ARBA" id="ARBA00023002"/>
    </source>
</evidence>
<keyword evidence="12" id="KW-0393">Immunoglobulin domain</keyword>
<dbReference type="Pfam" id="PF03098">
    <property type="entry name" value="An_peroxidase"/>
    <property type="match status" value="1"/>
</dbReference>
<keyword evidence="3" id="KW-0964">Secreted</keyword>
<dbReference type="FunFam" id="2.60.40.10:FF:000032">
    <property type="entry name" value="palladin isoform X1"/>
    <property type="match status" value="1"/>
</dbReference>
<evidence type="ECO:0000256" key="17">
    <source>
        <dbReference type="ARBA" id="ARBA00049501"/>
    </source>
</evidence>
<dbReference type="InterPro" id="IPR007110">
    <property type="entry name" value="Ig-like_dom"/>
</dbReference>
<evidence type="ECO:0000256" key="6">
    <source>
        <dbReference type="ARBA" id="ARBA00022723"/>
    </source>
</evidence>
<evidence type="ECO:0000256" key="10">
    <source>
        <dbReference type="ARBA" id="ARBA00023157"/>
    </source>
</evidence>
<dbReference type="AlphaFoldDB" id="A0AAE1HCM4"/>
<evidence type="ECO:0000256" key="9">
    <source>
        <dbReference type="ARBA" id="ARBA00023004"/>
    </source>
</evidence>
<evidence type="ECO:0000256" key="13">
    <source>
        <dbReference type="ARBA" id="ARBA00047544"/>
    </source>
</evidence>
<comment type="catalytic activity">
    <reaction evidence="13">
        <text>bromide + H2O2 = hypobromite + H2O</text>
        <dbReference type="Rhea" id="RHEA:66016"/>
        <dbReference type="ChEBI" id="CHEBI:15377"/>
        <dbReference type="ChEBI" id="CHEBI:15858"/>
        <dbReference type="ChEBI" id="CHEBI:16240"/>
        <dbReference type="ChEBI" id="CHEBI:29250"/>
    </reaction>
    <physiologicalReaction direction="left-to-right" evidence="13">
        <dbReference type="Rhea" id="RHEA:66017"/>
    </physiologicalReaction>
</comment>
<dbReference type="SUPFAM" id="SSF48726">
    <property type="entry name" value="Immunoglobulin"/>
    <property type="match status" value="4"/>
</dbReference>
<dbReference type="Pfam" id="PF13927">
    <property type="entry name" value="Ig_3"/>
    <property type="match status" value="1"/>
</dbReference>
<dbReference type="PANTHER" id="PTHR11475">
    <property type="entry name" value="OXIDASE/PEROXIDASE"/>
    <property type="match status" value="1"/>
</dbReference>
<evidence type="ECO:0000256" key="18">
    <source>
        <dbReference type="ARBA" id="ARBA00061342"/>
    </source>
</evidence>
<dbReference type="PANTHER" id="PTHR11475:SF58">
    <property type="entry name" value="PEROXIDASIN"/>
    <property type="match status" value="1"/>
</dbReference>
<dbReference type="SMART" id="SM00409">
    <property type="entry name" value="IG"/>
    <property type="match status" value="4"/>
</dbReference>
<keyword evidence="6 19" id="KW-0479">Metal-binding</keyword>
<evidence type="ECO:0000256" key="16">
    <source>
        <dbReference type="ARBA" id="ARBA00048887"/>
    </source>
</evidence>
<keyword evidence="9 19" id="KW-0408">Iron</keyword>
<organism evidence="22 23">
    <name type="scientific">Frankliniella fusca</name>
    <dbReference type="NCBI Taxonomy" id="407009"/>
    <lineage>
        <taxon>Eukaryota</taxon>
        <taxon>Metazoa</taxon>
        <taxon>Ecdysozoa</taxon>
        <taxon>Arthropoda</taxon>
        <taxon>Hexapoda</taxon>
        <taxon>Insecta</taxon>
        <taxon>Pterygota</taxon>
        <taxon>Neoptera</taxon>
        <taxon>Paraneoptera</taxon>
        <taxon>Thysanoptera</taxon>
        <taxon>Terebrantia</taxon>
        <taxon>Thripoidea</taxon>
        <taxon>Thripidae</taxon>
        <taxon>Frankliniella</taxon>
    </lineage>
</organism>
<keyword evidence="5 19" id="KW-0349">Heme</keyword>
<dbReference type="GO" id="GO:0020037">
    <property type="term" value="F:heme binding"/>
    <property type="evidence" value="ECO:0007669"/>
    <property type="project" value="InterPro"/>
</dbReference>
<evidence type="ECO:0000256" key="15">
    <source>
        <dbReference type="ARBA" id="ARBA00048396"/>
    </source>
</evidence>
<comment type="similarity">
    <text evidence="18">Belongs to the peroxidase family. XPO subfamily.</text>
</comment>
<comment type="cofactor">
    <cofactor evidence="1">
        <name>heme b</name>
        <dbReference type="ChEBI" id="CHEBI:60344"/>
    </cofactor>
</comment>
<keyword evidence="23" id="KW-1185">Reference proteome</keyword>
<comment type="caution">
    <text evidence="22">The sequence shown here is derived from an EMBL/GenBank/DDBJ whole genome shotgun (WGS) entry which is preliminary data.</text>
</comment>
<accession>A0AAE1HCM4</accession>
<dbReference type="InterPro" id="IPR034824">
    <property type="entry name" value="Peroxidasin_peroxidase"/>
</dbReference>
<comment type="catalytic activity">
    <reaction evidence="16">
        <text>L-tyrosyl-[protein] + bromide + H2O2 + H(+) = 3-bromo-L-tyrosyl-[protein] + 2 H2O</text>
        <dbReference type="Rhea" id="RHEA:69360"/>
        <dbReference type="Rhea" id="RHEA-COMP:10136"/>
        <dbReference type="Rhea" id="RHEA-COMP:17686"/>
        <dbReference type="ChEBI" id="CHEBI:15377"/>
        <dbReference type="ChEBI" id="CHEBI:15378"/>
        <dbReference type="ChEBI" id="CHEBI:15858"/>
        <dbReference type="ChEBI" id="CHEBI:16240"/>
        <dbReference type="ChEBI" id="CHEBI:46858"/>
        <dbReference type="ChEBI" id="CHEBI:183512"/>
    </reaction>
    <physiologicalReaction direction="left-to-right" evidence="16">
        <dbReference type="Rhea" id="RHEA:69361"/>
    </physiologicalReaction>
</comment>
<evidence type="ECO:0000259" key="21">
    <source>
        <dbReference type="PROSITE" id="PS50835"/>
    </source>
</evidence>
<evidence type="ECO:0000313" key="22">
    <source>
        <dbReference type="EMBL" id="KAK3918578.1"/>
    </source>
</evidence>
<comment type="catalytic activity">
    <reaction evidence="15">
        <text>L-lysyl-[collagen] + L-methionyl-[collagen] + hypobromite = [collagen]-L-lysyl-N-S-L-methionyl-[collagen] + bromide + H2O + H(+)</text>
        <dbReference type="Rhea" id="RHEA:66024"/>
        <dbReference type="Rhea" id="RHEA-COMP:12751"/>
        <dbReference type="Rhea" id="RHEA-COMP:16949"/>
        <dbReference type="Rhea" id="RHEA-COMP:16951"/>
        <dbReference type="ChEBI" id="CHEBI:15377"/>
        <dbReference type="ChEBI" id="CHEBI:15378"/>
        <dbReference type="ChEBI" id="CHEBI:15858"/>
        <dbReference type="ChEBI" id="CHEBI:16044"/>
        <dbReference type="ChEBI" id="CHEBI:29250"/>
        <dbReference type="ChEBI" id="CHEBI:29969"/>
        <dbReference type="ChEBI" id="CHEBI:166867"/>
    </reaction>
    <physiologicalReaction direction="left-to-right" evidence="15">
        <dbReference type="Rhea" id="RHEA:66025"/>
    </physiologicalReaction>
</comment>
<dbReference type="GO" id="GO:0005615">
    <property type="term" value="C:extracellular space"/>
    <property type="evidence" value="ECO:0007669"/>
    <property type="project" value="TreeGrafter"/>
</dbReference>
<dbReference type="InterPro" id="IPR037120">
    <property type="entry name" value="Haem_peroxidase_sf_animal"/>
</dbReference>
<sequence length="1240" mass="136657">FPAGKPRIVKEPDDVELDDAGPVYFKCQAEGDPEPRIVWLKEGLEELSPGEPGYELMSDGTLMVEAPSMEPVGAYACIAKSAMGEAKSRVARLVTNKRRERPDIVRPPRDWQAAPGDTVTLDCRAVGAPPPVVSWTLNGTPVAHSPRSLIATDGTLVLTGLRADEAGEYRCTASNTLGTASAAASVVINVAPRISTRPDNLTVKAGGTVLLRCRVDGSPRPSVAWFKDGRAVTAASPRTTISNTGEELRVEHAKQADGGVYVCRAENAVGSAETTAGVQVISQGISQVRGRLRLVHHPFNMEAMVGTSVEIPCSAEADGGQPLLSWRKDGQSVTLGPRLRVGRVGSLRIYNVTLEDAGLYECIATDGAEEVSATGLLAVRGDVPAASPGPGPLVAPGDPFVRQAFGEASLAVDRAVNATLRAFQQAERNHATLYRSIRFPDASARDLARAADVFEKTLINIRRHVEAGMKMNVTQDFNYTELLSPQQLQLVANLSGCLAHRPTVDCSDMCFHLKYRTVDGTCNNLQHPMWGASLTGFRRVLRPQYENGLSTPIGWNKNVKYFGYAKPSARLVSTSIIKTDVITPDPSITHMVMQWGQFLDHDLDHAIPSETSTSWDGIDCKKSCDYAAPCYPIEVPPNDPRVNNRRCIDFIRSSAICGSGQTSVLFDGMQPREQINQLTAFVDASQVYGFSDEQARGLRNLSNELGRLREGPAYQFSDKPYLPFPNPGEAMDCRRDPAESDIRCFLAGDIRANEQVGLLAMHTIWFREHNRVADELRKVNPHWDGDTLYHEARKIVGAEVQHITFKHWLPTVLGPKGMEMMGDYQGYNPSVNPGISNAFATAALRFGHSLINPQLHRLNESYMPIPEGHLPLGKAFFSPWRLVVEGGVDPLLRGLIHTPAKLKTPSQTLNAGLTEQLFTVAHAVALDLAAINIQRGRDHGLPEYNAYREKCGLASAITFDDLRHEISSQEVRDKLKELYGHPGNVDLWVGGILEDQVDGAKVGPTFRCLLVEQFKRLRDGDRFYYENPAVFKPEQVTQIKQTTLARVLCDNGDKMTHLQRDVFYLEKSENLLSCDTWDIPRLEFRFWAECCQDCRAAGQFSSLGRTFYRGVRRYRRELNEHSPHQATDWQNEDDDALNMALDIGLGLDDDLGEERIEGLETAIESFQKAVRQLRRKLRRLEGRCTRGQGLGRGRGRGRADAEGETMKCSPVSCPQLSCTDTVQQPGECCPKCRTSSAPVP</sequence>
<dbReference type="EMBL" id="JAHWGI010000960">
    <property type="protein sequence ID" value="KAK3918578.1"/>
    <property type="molecule type" value="Genomic_DNA"/>
</dbReference>
<dbReference type="GO" id="GO:0046872">
    <property type="term" value="F:metal ion binding"/>
    <property type="evidence" value="ECO:0007669"/>
    <property type="project" value="UniProtKB-KW"/>
</dbReference>
<evidence type="ECO:0000256" key="19">
    <source>
        <dbReference type="PIRSR" id="PIRSR619791-2"/>
    </source>
</evidence>
<dbReference type="InterPro" id="IPR013783">
    <property type="entry name" value="Ig-like_fold"/>
</dbReference>
<dbReference type="InterPro" id="IPR010255">
    <property type="entry name" value="Haem_peroxidase_sf"/>
</dbReference>
<evidence type="ECO:0000256" key="11">
    <source>
        <dbReference type="ARBA" id="ARBA00023180"/>
    </source>
</evidence>
<reference evidence="22" key="2">
    <citation type="journal article" date="2023" name="BMC Genomics">
        <title>Pest status, molecular evolution, and epigenetic factors derived from the genome assembly of Frankliniella fusca, a thysanopteran phytovirus vector.</title>
        <authorList>
            <person name="Catto M.A."/>
            <person name="Labadie P.E."/>
            <person name="Jacobson A.L."/>
            <person name="Kennedy G.G."/>
            <person name="Srinivasan R."/>
            <person name="Hunt B.G."/>
        </authorList>
    </citation>
    <scope>NUCLEOTIDE SEQUENCE</scope>
    <source>
        <strain evidence="22">PL_HMW_Pooled</strain>
    </source>
</reference>
<keyword evidence="10" id="KW-1015">Disulfide bond</keyword>
<dbReference type="Gene3D" id="1.10.640.10">
    <property type="entry name" value="Haem peroxidase domain superfamily, animal type"/>
    <property type="match status" value="1"/>
</dbReference>
<feature type="binding site" description="axial binding residue" evidence="19">
    <location>
        <position position="848"/>
    </location>
    <ligand>
        <name>heme b</name>
        <dbReference type="ChEBI" id="CHEBI:60344"/>
    </ligand>
    <ligandPart>
        <name>Fe</name>
        <dbReference type="ChEBI" id="CHEBI:18248"/>
    </ligandPart>
</feature>
<dbReference type="InterPro" id="IPR003599">
    <property type="entry name" value="Ig_sub"/>
</dbReference>
<keyword evidence="8" id="KW-0560">Oxidoreductase</keyword>
<dbReference type="InterPro" id="IPR036179">
    <property type="entry name" value="Ig-like_dom_sf"/>
</dbReference>
<dbReference type="Proteomes" id="UP001219518">
    <property type="component" value="Unassembled WGS sequence"/>
</dbReference>
<evidence type="ECO:0000256" key="4">
    <source>
        <dbReference type="ARBA" id="ARBA00022559"/>
    </source>
</evidence>
<gene>
    <name evidence="22" type="ORF">KUF71_007825</name>
</gene>
<keyword evidence="4" id="KW-0575">Peroxidase</keyword>
<dbReference type="PROSITE" id="PS50835">
    <property type="entry name" value="IG_LIKE"/>
    <property type="match status" value="4"/>
</dbReference>
<dbReference type="GO" id="GO:0004601">
    <property type="term" value="F:peroxidase activity"/>
    <property type="evidence" value="ECO:0007669"/>
    <property type="project" value="UniProtKB-KW"/>
</dbReference>
<dbReference type="Gene3D" id="2.60.40.10">
    <property type="entry name" value="Immunoglobulins"/>
    <property type="match status" value="4"/>
</dbReference>
<dbReference type="FunFam" id="1.10.640.10:FF:000001">
    <property type="entry name" value="Peroxidasin homolog"/>
    <property type="match status" value="1"/>
</dbReference>
<evidence type="ECO:0000256" key="3">
    <source>
        <dbReference type="ARBA" id="ARBA00022525"/>
    </source>
</evidence>
<feature type="domain" description="Ig-like" evidence="21">
    <location>
        <begin position="6"/>
        <end position="95"/>
    </location>
</feature>
<feature type="coiled-coil region" evidence="20">
    <location>
        <begin position="1156"/>
        <end position="1183"/>
    </location>
</feature>
<name>A0AAE1HCM4_9NEOP</name>